<dbReference type="PANTHER" id="PTHR45902:SF4">
    <property type="entry name" value="G-PROTEIN COUPLED RECEPTORS FAMILY 2 PROFILE 2 DOMAIN-CONTAINING PROTEIN"/>
    <property type="match status" value="1"/>
</dbReference>
<evidence type="ECO:0000256" key="1">
    <source>
        <dbReference type="ARBA" id="ARBA00004141"/>
    </source>
</evidence>
<evidence type="ECO:0000256" key="6">
    <source>
        <dbReference type="SAM" id="SignalP"/>
    </source>
</evidence>
<dbReference type="PANTHER" id="PTHR45902">
    <property type="entry name" value="LATROPHILIN RECEPTOR-LIKE PROTEIN A"/>
    <property type="match status" value="1"/>
</dbReference>
<dbReference type="GO" id="GO:0007166">
    <property type="term" value="P:cell surface receptor signaling pathway"/>
    <property type="evidence" value="ECO:0007669"/>
    <property type="project" value="InterPro"/>
</dbReference>
<feature type="transmembrane region" description="Helical" evidence="5">
    <location>
        <begin position="679"/>
        <end position="709"/>
    </location>
</feature>
<dbReference type="AlphaFoldDB" id="A0AAE1DQK0"/>
<organism evidence="8 9">
    <name type="scientific">Elysia crispata</name>
    <name type="common">lettuce slug</name>
    <dbReference type="NCBI Taxonomy" id="231223"/>
    <lineage>
        <taxon>Eukaryota</taxon>
        <taxon>Metazoa</taxon>
        <taxon>Spiralia</taxon>
        <taxon>Lophotrochozoa</taxon>
        <taxon>Mollusca</taxon>
        <taxon>Gastropoda</taxon>
        <taxon>Heterobranchia</taxon>
        <taxon>Euthyneura</taxon>
        <taxon>Panpulmonata</taxon>
        <taxon>Sacoglossa</taxon>
        <taxon>Placobranchoidea</taxon>
        <taxon>Plakobranchidae</taxon>
        <taxon>Elysia</taxon>
    </lineage>
</organism>
<dbReference type="InterPro" id="IPR000832">
    <property type="entry name" value="GPCR_2_secretin-like"/>
</dbReference>
<dbReference type="GO" id="GO:0004930">
    <property type="term" value="F:G protein-coupled receptor activity"/>
    <property type="evidence" value="ECO:0007669"/>
    <property type="project" value="InterPro"/>
</dbReference>
<sequence>MAKYPAFLFVLVFQSTVCIVFDPENPLWVNELFPADLSSNFAINITNNHPRWKDVRREILEAHAEVCGTSRLCNATSFGPQYSSHETCSVCDTCFCDDICTQFGDCCLDKIIDDTLVERYVNETVPETEPTYVECADLRLKGIEQLELRKLAVQRLIFRCPENMKNSSLRSECEDAMPFNKNMYRPDLEPNHVDPNNWPIASTKSLLFYKNLACAKCHNDSEENSTILWSLTLSCLETPDIPVSAAPFDFLSLFLRAPRCEVVFTSPLGMEPRPCYIPNEARPKVINDCNVTGERFQYDDILWRSCNLFTTFAKFDEHGYANAFCFRCQKDQKEEIKPSCLFRASLPFFVVLSPHAIESTFQAQASFSCRCRNNYIFNPYKKNCRKVHCATGRMLVDDACMSTVSSGNGQGYSLSLSLTSPWMDRDSYNDPYPPNADVFLEVAKRLKEYFYEKLGYDIEQDNYIGFKTFMAHTAQVTELVQNFTIHFYAEIEILYPQNQEDIEKRLLSLCNESWIFHLPNTSMGLNLAPSIKPRPNKALVGGLTVDEVLTSYYIDKYGKNRTEYFTLFVSRFVRFGASLDDGGFDEEAMIHTEVKNTLICPHFIYNMTNTTEIKLETDNQRQWPYQVEMLRHVDTGIRLSQADFSYTDHGVVVICIDQIQDKMKSDYEDDRGGIDGVDMFGMGLVVTSHICLGISALCLILTLTTYCLFPVLRTLPGKSTMCLVTTLLLTITLFNAGGFVQESSVECQSIGVATHFFLLSTFVWMLLCSAHMYIVFNNIMEHPAATKDDTTRKFKAYITLSIAIPALIVTATVVANCYLTDSSNSTFDDKLPNATKNDPEEIESVFSRCQSKSKVRIGYGHGICYLSNKLSLLIAGVLPIVAMCAANLVIFILTLLAFRRLSVQEKAARHEARSHLLIYLKLSTLTGINWLPCTAAAFVSSPVVWYFFLIMCGLQGFYVFLSFVCNKRVLALYKQSFKAYCTDSGSSSRNKGESQIHNITKSLEKYLETHSSKSDVQGLEMRTHTD</sequence>
<proteinExistence type="predicted"/>
<dbReference type="PROSITE" id="PS50261">
    <property type="entry name" value="G_PROTEIN_RECEP_F2_4"/>
    <property type="match status" value="1"/>
</dbReference>
<accession>A0AAE1DQK0</accession>
<dbReference type="EMBL" id="JAWDGP010003022">
    <property type="protein sequence ID" value="KAK3778078.1"/>
    <property type="molecule type" value="Genomic_DNA"/>
</dbReference>
<dbReference type="CDD" id="cd15039">
    <property type="entry name" value="7tmB3_Methuselah-like"/>
    <property type="match status" value="1"/>
</dbReference>
<evidence type="ECO:0000256" key="2">
    <source>
        <dbReference type="ARBA" id="ARBA00022692"/>
    </source>
</evidence>
<feature type="transmembrane region" description="Helical" evidence="5">
    <location>
        <begin position="721"/>
        <end position="740"/>
    </location>
</feature>
<keyword evidence="4 5" id="KW-0472">Membrane</keyword>
<protein>
    <recommendedName>
        <fullName evidence="7">G-protein coupled receptors family 2 profile 2 domain-containing protein</fullName>
    </recommendedName>
</protein>
<feature type="domain" description="G-protein coupled receptors family 2 profile 2" evidence="7">
    <location>
        <begin position="684"/>
        <end position="967"/>
    </location>
</feature>
<evidence type="ECO:0000313" key="8">
    <source>
        <dbReference type="EMBL" id="KAK3778078.1"/>
    </source>
</evidence>
<dbReference type="Gene3D" id="1.20.1070.10">
    <property type="entry name" value="Rhodopsin 7-helix transmembrane proteins"/>
    <property type="match status" value="1"/>
</dbReference>
<feature type="transmembrane region" description="Helical" evidence="5">
    <location>
        <begin position="918"/>
        <end position="939"/>
    </location>
</feature>
<name>A0AAE1DQK0_9GAST</name>
<dbReference type="InterPro" id="IPR053231">
    <property type="entry name" value="GPCR_LN-TM7"/>
</dbReference>
<keyword evidence="9" id="KW-1185">Reference proteome</keyword>
<gene>
    <name evidence="8" type="ORF">RRG08_044694</name>
</gene>
<feature type="signal peptide" evidence="6">
    <location>
        <begin position="1"/>
        <end position="18"/>
    </location>
</feature>
<feature type="transmembrane region" description="Helical" evidence="5">
    <location>
        <begin position="945"/>
        <end position="965"/>
    </location>
</feature>
<dbReference type="Proteomes" id="UP001283361">
    <property type="component" value="Unassembled WGS sequence"/>
</dbReference>
<dbReference type="InterPro" id="IPR017981">
    <property type="entry name" value="GPCR_2-like_7TM"/>
</dbReference>
<dbReference type="GO" id="GO:0016020">
    <property type="term" value="C:membrane"/>
    <property type="evidence" value="ECO:0007669"/>
    <property type="project" value="UniProtKB-SubCell"/>
</dbReference>
<evidence type="ECO:0000313" key="9">
    <source>
        <dbReference type="Proteomes" id="UP001283361"/>
    </source>
</evidence>
<comment type="caution">
    <text evidence="8">The sequence shown here is derived from an EMBL/GenBank/DDBJ whole genome shotgun (WGS) entry which is preliminary data.</text>
</comment>
<dbReference type="Pfam" id="PF00002">
    <property type="entry name" value="7tm_2"/>
    <property type="match status" value="1"/>
</dbReference>
<feature type="chain" id="PRO_5042106392" description="G-protein coupled receptors family 2 profile 2 domain-containing protein" evidence="6">
    <location>
        <begin position="19"/>
        <end position="1026"/>
    </location>
</feature>
<reference evidence="8" key="1">
    <citation type="journal article" date="2023" name="G3 (Bethesda)">
        <title>A reference genome for the long-term kleptoplast-retaining sea slug Elysia crispata morphotype clarki.</title>
        <authorList>
            <person name="Eastman K.E."/>
            <person name="Pendleton A.L."/>
            <person name="Shaikh M.A."/>
            <person name="Suttiyut T."/>
            <person name="Ogas R."/>
            <person name="Tomko P."/>
            <person name="Gavelis G."/>
            <person name="Widhalm J.R."/>
            <person name="Wisecaver J.H."/>
        </authorList>
    </citation>
    <scope>NUCLEOTIDE SEQUENCE</scope>
    <source>
        <strain evidence="8">ECLA1</strain>
    </source>
</reference>
<feature type="transmembrane region" description="Helical" evidence="5">
    <location>
        <begin position="872"/>
        <end position="898"/>
    </location>
</feature>
<keyword evidence="3 5" id="KW-1133">Transmembrane helix</keyword>
<keyword evidence="2 5" id="KW-0812">Transmembrane</keyword>
<feature type="transmembrane region" description="Helical" evidence="5">
    <location>
        <begin position="752"/>
        <end position="776"/>
    </location>
</feature>
<evidence type="ECO:0000256" key="5">
    <source>
        <dbReference type="SAM" id="Phobius"/>
    </source>
</evidence>
<evidence type="ECO:0000256" key="4">
    <source>
        <dbReference type="ARBA" id="ARBA00023136"/>
    </source>
</evidence>
<evidence type="ECO:0000259" key="7">
    <source>
        <dbReference type="PROSITE" id="PS50261"/>
    </source>
</evidence>
<feature type="transmembrane region" description="Helical" evidence="5">
    <location>
        <begin position="796"/>
        <end position="815"/>
    </location>
</feature>
<comment type="subcellular location">
    <subcellularLocation>
        <location evidence="1">Membrane</location>
        <topology evidence="1">Multi-pass membrane protein</topology>
    </subcellularLocation>
</comment>
<evidence type="ECO:0000256" key="3">
    <source>
        <dbReference type="ARBA" id="ARBA00022989"/>
    </source>
</evidence>
<keyword evidence="6" id="KW-0732">Signal</keyword>